<feature type="domain" description="Ketoreductase" evidence="4">
    <location>
        <begin position="3"/>
        <end position="185"/>
    </location>
</feature>
<dbReference type="Gene3D" id="3.40.50.720">
    <property type="entry name" value="NAD(P)-binding Rossmann-like Domain"/>
    <property type="match status" value="1"/>
</dbReference>
<dbReference type="InterPro" id="IPR057326">
    <property type="entry name" value="KR_dom"/>
</dbReference>
<evidence type="ECO:0000256" key="2">
    <source>
        <dbReference type="ARBA" id="ARBA00023002"/>
    </source>
</evidence>
<dbReference type="InterPro" id="IPR002347">
    <property type="entry name" value="SDR_fam"/>
</dbReference>
<dbReference type="CDD" id="cd05233">
    <property type="entry name" value="SDR_c"/>
    <property type="match status" value="1"/>
</dbReference>
<dbReference type="SUPFAM" id="SSF51735">
    <property type="entry name" value="NAD(P)-binding Rossmann-fold domains"/>
    <property type="match status" value="1"/>
</dbReference>
<evidence type="ECO:0000313" key="5">
    <source>
        <dbReference type="EMBL" id="MDC7683021.1"/>
    </source>
</evidence>
<dbReference type="PRINTS" id="PR00081">
    <property type="entry name" value="GDHRDH"/>
</dbReference>
<dbReference type="PANTHER" id="PTHR44196:SF2">
    <property type="entry name" value="SHORT-CHAIN DEHYDROGENASE-RELATED"/>
    <property type="match status" value="1"/>
</dbReference>
<dbReference type="InterPro" id="IPR036291">
    <property type="entry name" value="NAD(P)-bd_dom_sf"/>
</dbReference>
<protein>
    <submittedName>
        <fullName evidence="5">SDR family oxidoreductase</fullName>
    </submittedName>
</protein>
<dbReference type="Pfam" id="PF00106">
    <property type="entry name" value="adh_short"/>
    <property type="match status" value="1"/>
</dbReference>
<dbReference type="SMART" id="SM00822">
    <property type="entry name" value="PKS_KR"/>
    <property type="match status" value="1"/>
</dbReference>
<keyword evidence="6" id="KW-1185">Reference proteome</keyword>
<dbReference type="PRINTS" id="PR00080">
    <property type="entry name" value="SDRFAMILY"/>
</dbReference>
<reference evidence="5 6" key="1">
    <citation type="submission" date="2023-01" db="EMBL/GenBank/DDBJ databases">
        <title>Novel species of the genus Asticcacaulis isolated from rivers.</title>
        <authorList>
            <person name="Lu H."/>
        </authorList>
    </citation>
    <scope>NUCLEOTIDE SEQUENCE [LARGE SCALE GENOMIC DNA]</scope>
    <source>
        <strain evidence="5 6">BYS171W</strain>
    </source>
</reference>
<comment type="caution">
    <text evidence="5">The sequence shown here is derived from an EMBL/GenBank/DDBJ whole genome shotgun (WGS) entry which is preliminary data.</text>
</comment>
<dbReference type="RefSeq" id="WP_272747503.1">
    <property type="nucleotide sequence ID" value="NZ_JAQQKX010000004.1"/>
</dbReference>
<accession>A0ABT5HSJ0</accession>
<evidence type="ECO:0000256" key="1">
    <source>
        <dbReference type="ARBA" id="ARBA00006484"/>
    </source>
</evidence>
<dbReference type="PANTHER" id="PTHR44196">
    <property type="entry name" value="DEHYDROGENASE/REDUCTASE SDR FAMILY MEMBER 7B"/>
    <property type="match status" value="1"/>
</dbReference>
<comment type="similarity">
    <text evidence="1 3">Belongs to the short-chain dehydrogenases/reductases (SDR) family.</text>
</comment>
<evidence type="ECO:0000259" key="4">
    <source>
        <dbReference type="SMART" id="SM00822"/>
    </source>
</evidence>
<name>A0ABT5HSJ0_9CAUL</name>
<dbReference type="PIRSF" id="PIRSF000126">
    <property type="entry name" value="11-beta-HSD1"/>
    <property type="match status" value="1"/>
</dbReference>
<dbReference type="Proteomes" id="UP001214854">
    <property type="component" value="Unassembled WGS sequence"/>
</dbReference>
<dbReference type="EMBL" id="JAQQKX010000004">
    <property type="protein sequence ID" value="MDC7683021.1"/>
    <property type="molecule type" value="Genomic_DNA"/>
</dbReference>
<evidence type="ECO:0000256" key="3">
    <source>
        <dbReference type="RuleBase" id="RU000363"/>
    </source>
</evidence>
<keyword evidence="2" id="KW-0560">Oxidoreductase</keyword>
<sequence length="264" mass="29151">MRRLVLITGATSGIGLAFARVYASHGWDVVVTGRRQERLEKLVEEIRLRFGVEAHFIAADLAEAGTPQKLVDFVTALGRKVDGLVNNAGYGLPEGFVGNDFAAHETFMRVLMQAPTELAHLVLPGMIEQKFGRIINVASLASYLPASPGDTLYAPAKAYLTRFSQGLHLEARDHNVHVSALCPGYTYSEFHDVTGSRRIISQNTPEWMWMGADEVAREGYQAAEANRAICVPGAPNKFLSAVLKILPDDWSLELISNQLRRMMR</sequence>
<proteinExistence type="inferred from homology"/>
<gene>
    <name evidence="5" type="ORF">PQU92_07020</name>
</gene>
<organism evidence="5 6">
    <name type="scientific">Asticcacaulis aquaticus</name>
    <dbReference type="NCBI Taxonomy" id="2984212"/>
    <lineage>
        <taxon>Bacteria</taxon>
        <taxon>Pseudomonadati</taxon>
        <taxon>Pseudomonadota</taxon>
        <taxon>Alphaproteobacteria</taxon>
        <taxon>Caulobacterales</taxon>
        <taxon>Caulobacteraceae</taxon>
        <taxon>Asticcacaulis</taxon>
    </lineage>
</organism>
<evidence type="ECO:0000313" key="6">
    <source>
        <dbReference type="Proteomes" id="UP001214854"/>
    </source>
</evidence>